<sequence length="173" mass="19842">MFSNLFGDKPNQHVMQSQADAALNLTIELCINSYGKDHPKLIELIEMHFQTLSKGYKAAEILKKSIFPKRFEIRQISTPEVFEFGAYVEWNPNGNLVFRIKNHLGEDKELLSSDKAKLKSIPLINEELTKHIQGSSSISFTKNFQKCEVCNDSETGQLIELHYVCSKCRQLYI</sequence>
<reference evidence="2" key="1">
    <citation type="submission" date="2008-08" db="EMBL/GenBank/DDBJ databases">
        <title>Complete sequence of Vibrio fischeri strain MJ11.</title>
        <authorList>
            <person name="Mandel M.J."/>
            <person name="Stabb E.V."/>
            <person name="Ruby E.G."/>
            <person name="Ferriera S."/>
            <person name="Johnson J."/>
            <person name="Kravitz S."/>
            <person name="Beeson K."/>
            <person name="Sutton G."/>
            <person name="Rogers Y.-H."/>
            <person name="Friedman R."/>
            <person name="Frazier M."/>
            <person name="Venter J.C."/>
        </authorList>
    </citation>
    <scope>NUCLEOTIDE SEQUENCE [LARGE SCALE GENOMIC DNA]</scope>
    <source>
        <strain evidence="2">MJ11</strain>
    </source>
</reference>
<protein>
    <submittedName>
        <fullName evidence="1">Uncharacterized protein</fullName>
    </submittedName>
</protein>
<gene>
    <name evidence="1" type="ordered locus">VFMJ11_A0731</name>
</gene>
<dbReference type="AlphaFoldDB" id="B5EUB2"/>
<dbReference type="EMBL" id="CP001133">
    <property type="protein sequence ID" value="ACH64257.1"/>
    <property type="molecule type" value="Genomic_DNA"/>
</dbReference>
<dbReference type="RefSeq" id="WP_012535368.1">
    <property type="nucleotide sequence ID" value="NC_011186.1"/>
</dbReference>
<proteinExistence type="predicted"/>
<evidence type="ECO:0000313" key="2">
    <source>
        <dbReference type="Proteomes" id="UP000001857"/>
    </source>
</evidence>
<organism evidence="1 2">
    <name type="scientific">Aliivibrio fischeri (strain MJ11)</name>
    <name type="common">Vibrio fischeri</name>
    <dbReference type="NCBI Taxonomy" id="388396"/>
    <lineage>
        <taxon>Bacteria</taxon>
        <taxon>Pseudomonadati</taxon>
        <taxon>Pseudomonadota</taxon>
        <taxon>Gammaproteobacteria</taxon>
        <taxon>Vibrionales</taxon>
        <taxon>Vibrionaceae</taxon>
        <taxon>Aliivibrio</taxon>
    </lineage>
</organism>
<reference evidence="1 2" key="2">
    <citation type="journal article" date="2009" name="Nature">
        <title>A single regulatory gene is sufficient to alter bacterial host range.</title>
        <authorList>
            <person name="Mandel M.J."/>
            <person name="Wollenberg M.S."/>
            <person name="Stabb E.V."/>
            <person name="Visick K.L."/>
            <person name="Ruby E.G."/>
        </authorList>
    </citation>
    <scope>NUCLEOTIDE SEQUENCE [LARGE SCALE GENOMIC DNA]</scope>
    <source>
        <strain evidence="1 2">MJ11</strain>
    </source>
</reference>
<accession>B5EUB2</accession>
<dbReference type="KEGG" id="vfm:VFMJ11_A0731"/>
<dbReference type="HOGENOM" id="CLU_1546923_0_0_6"/>
<evidence type="ECO:0000313" key="1">
    <source>
        <dbReference type="EMBL" id="ACH64257.1"/>
    </source>
</evidence>
<dbReference type="Proteomes" id="UP000001857">
    <property type="component" value="Chromosome II"/>
</dbReference>
<name>B5EUB2_ALIFM</name>